<dbReference type="CDD" id="cd17339">
    <property type="entry name" value="MFS_NIMT_CynX_like"/>
    <property type="match status" value="1"/>
</dbReference>
<feature type="transmembrane region" description="Helical" evidence="6">
    <location>
        <begin position="209"/>
        <end position="228"/>
    </location>
</feature>
<evidence type="ECO:0000313" key="8">
    <source>
        <dbReference type="EMBL" id="MBB6513153.1"/>
    </source>
</evidence>
<dbReference type="Pfam" id="PF07690">
    <property type="entry name" value="MFS_1"/>
    <property type="match status" value="1"/>
</dbReference>
<keyword evidence="2" id="KW-0813">Transport</keyword>
<feature type="transmembrane region" description="Helical" evidence="6">
    <location>
        <begin position="167"/>
        <end position="188"/>
    </location>
</feature>
<evidence type="ECO:0000256" key="6">
    <source>
        <dbReference type="SAM" id="Phobius"/>
    </source>
</evidence>
<feature type="transmembrane region" description="Helical" evidence="6">
    <location>
        <begin position="364"/>
        <end position="385"/>
    </location>
</feature>
<keyword evidence="9" id="KW-1185">Reference proteome</keyword>
<reference evidence="8 9" key="1">
    <citation type="submission" date="2020-08" db="EMBL/GenBank/DDBJ databases">
        <title>Genomic Encyclopedia of Type Strains, Phase IV (KMG-IV): sequencing the most valuable type-strain genomes for metagenomic binning, comparative biology and taxonomic classification.</title>
        <authorList>
            <person name="Goeker M."/>
        </authorList>
    </citation>
    <scope>NUCLEOTIDE SEQUENCE [LARGE SCALE GENOMIC DNA]</scope>
    <source>
        <strain evidence="8 9">DSM 11805</strain>
    </source>
</reference>
<feature type="domain" description="Major facilitator superfamily (MFS) profile" evidence="7">
    <location>
        <begin position="7"/>
        <end position="390"/>
    </location>
</feature>
<dbReference type="Proteomes" id="UP000572212">
    <property type="component" value="Unassembled WGS sequence"/>
</dbReference>
<evidence type="ECO:0000256" key="4">
    <source>
        <dbReference type="ARBA" id="ARBA00022989"/>
    </source>
</evidence>
<proteinExistence type="predicted"/>
<comment type="caution">
    <text evidence="8">The sequence shown here is derived from an EMBL/GenBank/DDBJ whole genome shotgun (WGS) entry which is preliminary data.</text>
</comment>
<dbReference type="InterPro" id="IPR052524">
    <property type="entry name" value="MFS_Cyanate_Porter"/>
</dbReference>
<organism evidence="8 9">
    <name type="scientific">Gracilibacillus halotolerans</name>
    <dbReference type="NCBI Taxonomy" id="74386"/>
    <lineage>
        <taxon>Bacteria</taxon>
        <taxon>Bacillati</taxon>
        <taxon>Bacillota</taxon>
        <taxon>Bacilli</taxon>
        <taxon>Bacillales</taxon>
        <taxon>Bacillaceae</taxon>
        <taxon>Gracilibacillus</taxon>
    </lineage>
</organism>
<dbReference type="PANTHER" id="PTHR23523">
    <property type="match status" value="1"/>
</dbReference>
<dbReference type="RefSeq" id="WP_184247804.1">
    <property type="nucleotide sequence ID" value="NZ_BAAACU010000064.1"/>
</dbReference>
<feature type="transmembrane region" description="Helical" evidence="6">
    <location>
        <begin position="77"/>
        <end position="94"/>
    </location>
</feature>
<keyword evidence="3 6" id="KW-0812">Transmembrane</keyword>
<comment type="subcellular location">
    <subcellularLocation>
        <location evidence="1">Cell membrane</location>
        <topology evidence="1">Multi-pass membrane protein</topology>
    </subcellularLocation>
</comment>
<feature type="transmembrane region" description="Helical" evidence="6">
    <location>
        <begin position="100"/>
        <end position="122"/>
    </location>
</feature>
<feature type="transmembrane region" description="Helical" evidence="6">
    <location>
        <begin position="275"/>
        <end position="293"/>
    </location>
</feature>
<dbReference type="GO" id="GO:0005886">
    <property type="term" value="C:plasma membrane"/>
    <property type="evidence" value="ECO:0007669"/>
    <property type="project" value="UniProtKB-SubCell"/>
</dbReference>
<evidence type="ECO:0000256" key="2">
    <source>
        <dbReference type="ARBA" id="ARBA00022448"/>
    </source>
</evidence>
<dbReference type="Gene3D" id="1.20.1250.20">
    <property type="entry name" value="MFS general substrate transporter like domains"/>
    <property type="match status" value="2"/>
</dbReference>
<feature type="transmembrane region" description="Helical" evidence="6">
    <location>
        <begin position="299"/>
        <end position="322"/>
    </location>
</feature>
<protein>
    <submittedName>
        <fullName evidence="8">CP family cyanate transporter-like MFS transporter</fullName>
    </submittedName>
</protein>
<name>A0A841RNH3_9BACI</name>
<evidence type="ECO:0000256" key="1">
    <source>
        <dbReference type="ARBA" id="ARBA00004651"/>
    </source>
</evidence>
<feature type="transmembrane region" description="Helical" evidence="6">
    <location>
        <begin position="342"/>
        <end position="358"/>
    </location>
</feature>
<dbReference type="InterPro" id="IPR036259">
    <property type="entry name" value="MFS_trans_sf"/>
</dbReference>
<dbReference type="PANTHER" id="PTHR23523:SF2">
    <property type="entry name" value="2-NITROIMIDAZOLE TRANSPORTER"/>
    <property type="match status" value="1"/>
</dbReference>
<feature type="transmembrane region" description="Helical" evidence="6">
    <location>
        <begin position="46"/>
        <end position="65"/>
    </location>
</feature>
<dbReference type="SUPFAM" id="SSF103473">
    <property type="entry name" value="MFS general substrate transporter"/>
    <property type="match status" value="1"/>
</dbReference>
<dbReference type="InterPro" id="IPR011701">
    <property type="entry name" value="MFS"/>
</dbReference>
<dbReference type="AlphaFoldDB" id="A0A841RNH3"/>
<keyword evidence="5 6" id="KW-0472">Membrane</keyword>
<keyword evidence="4 6" id="KW-1133">Transmembrane helix</keyword>
<evidence type="ECO:0000256" key="5">
    <source>
        <dbReference type="ARBA" id="ARBA00023136"/>
    </source>
</evidence>
<dbReference type="EMBL" id="JACHON010000008">
    <property type="protein sequence ID" value="MBB6513153.1"/>
    <property type="molecule type" value="Genomic_DNA"/>
</dbReference>
<dbReference type="InterPro" id="IPR020846">
    <property type="entry name" value="MFS_dom"/>
</dbReference>
<gene>
    <name evidence="8" type="ORF">GGQ92_001943</name>
</gene>
<feature type="transmembrane region" description="Helical" evidence="6">
    <location>
        <begin position="134"/>
        <end position="155"/>
    </location>
</feature>
<sequence>MNKKKYSLVLFIIGIILISFNLRPAITAVGPIITTIRDSVGLHTSIVGLMTSLPLLAFAVMSPIAPRLANRLGNEKTLLYGLVILLSGILIRSLPPTILLFIGTILIGVGIAIMNVLLPSLIKSKFPNLIGPMTGVYTTAMSGFAAIGSGLSVPLTEGVGLGWRWSLASWGVLAVIAIIIWVFVLRGTKTEQTVEVYEPNALKLLKSRVAWQVTLFMGLQSFLFYVTISWLAEILIADGFSPTTAGWYVAYMQLISLPATFFTPIIASRLKKQHIIVWIFSLSGIIGYIGLLFENNTVVTTIWVTLIGILLGSSISLALAFLGLRTVNPYQAAELSGMAQSFGYLLAATGPFLIGLIFDITASWNTAIIVIIVVSVLTLIFGLGASRDKYVLEEKTNS</sequence>
<dbReference type="GO" id="GO:0022857">
    <property type="term" value="F:transmembrane transporter activity"/>
    <property type="evidence" value="ECO:0007669"/>
    <property type="project" value="InterPro"/>
</dbReference>
<feature type="transmembrane region" description="Helical" evidence="6">
    <location>
        <begin position="248"/>
        <end position="268"/>
    </location>
</feature>
<dbReference type="PROSITE" id="PS50850">
    <property type="entry name" value="MFS"/>
    <property type="match status" value="1"/>
</dbReference>
<accession>A0A841RNH3</accession>
<feature type="transmembrane region" description="Helical" evidence="6">
    <location>
        <begin position="7"/>
        <end position="26"/>
    </location>
</feature>
<evidence type="ECO:0000313" key="9">
    <source>
        <dbReference type="Proteomes" id="UP000572212"/>
    </source>
</evidence>
<evidence type="ECO:0000259" key="7">
    <source>
        <dbReference type="PROSITE" id="PS50850"/>
    </source>
</evidence>
<evidence type="ECO:0000256" key="3">
    <source>
        <dbReference type="ARBA" id="ARBA00022692"/>
    </source>
</evidence>